<evidence type="ECO:0000256" key="1">
    <source>
        <dbReference type="SAM" id="MobiDB-lite"/>
    </source>
</evidence>
<accession>A0ABY9BIV7</accession>
<dbReference type="EMBL" id="CP126649">
    <property type="protein sequence ID" value="WJZ82724.1"/>
    <property type="molecule type" value="Genomic_DNA"/>
</dbReference>
<dbReference type="InterPro" id="IPR036875">
    <property type="entry name" value="Znf_CCHC_sf"/>
</dbReference>
<name>A0ABY9BIV7_VITVI</name>
<evidence type="ECO:0008006" key="4">
    <source>
        <dbReference type="Google" id="ProtNLM"/>
    </source>
</evidence>
<evidence type="ECO:0000313" key="2">
    <source>
        <dbReference type="EMBL" id="WJZ82724.1"/>
    </source>
</evidence>
<dbReference type="Proteomes" id="UP001227230">
    <property type="component" value="Chromosome 2"/>
</dbReference>
<sequence>MKDNETIVEMITRFTDIVNGLKAWGKTHKESENVMKILRSLPSKWHAKVTAIQKAKDLTKLPLEELIGSLMIYEINLAKKQQEGEDKRKKSIALKATTKEKEEVEEEKQSEEECIKRKFKKFMWNERFRGRWFTSRINFSKKESSSHGDKERWKEKRDLVCFKSKKPGHIKYDCPLYKSEAKKRKKKAMMAT</sequence>
<proteinExistence type="predicted"/>
<reference evidence="2 3" key="1">
    <citation type="journal article" date="2023" name="Hortic Res">
        <title>The complete reference genome for grapevine (Vitis vinifera L.) genetics and breeding.</title>
        <authorList>
            <person name="Shi X."/>
            <person name="Cao S."/>
            <person name="Wang X."/>
            <person name="Huang S."/>
            <person name="Wang Y."/>
            <person name="Liu Z."/>
            <person name="Liu W."/>
            <person name="Leng X."/>
            <person name="Peng Y."/>
            <person name="Wang N."/>
            <person name="Wang Y."/>
            <person name="Ma Z."/>
            <person name="Xu X."/>
            <person name="Zhang F."/>
            <person name="Xue H."/>
            <person name="Zhong H."/>
            <person name="Wang Y."/>
            <person name="Zhang K."/>
            <person name="Velt A."/>
            <person name="Avia K."/>
            <person name="Holtgrawe D."/>
            <person name="Grimplet J."/>
            <person name="Matus J.T."/>
            <person name="Ware D."/>
            <person name="Wu X."/>
            <person name="Wang H."/>
            <person name="Liu C."/>
            <person name="Fang Y."/>
            <person name="Rustenholz C."/>
            <person name="Cheng Z."/>
            <person name="Xiao H."/>
            <person name="Zhou Y."/>
        </authorList>
    </citation>
    <scope>NUCLEOTIDE SEQUENCE [LARGE SCALE GENOMIC DNA]</scope>
    <source>
        <strain evidence="3">cv. Pinot noir / PN40024</strain>
        <tissue evidence="2">Leaf</tissue>
    </source>
</reference>
<protein>
    <recommendedName>
        <fullName evidence="4">CCHC-type domain-containing protein</fullName>
    </recommendedName>
</protein>
<dbReference type="Gene3D" id="4.10.60.10">
    <property type="entry name" value="Zinc finger, CCHC-type"/>
    <property type="match status" value="1"/>
</dbReference>
<dbReference type="SUPFAM" id="SSF57756">
    <property type="entry name" value="Retrovirus zinc finger-like domains"/>
    <property type="match status" value="1"/>
</dbReference>
<keyword evidence="3" id="KW-1185">Reference proteome</keyword>
<gene>
    <name evidence="2" type="ORF">VitviT2T_002458</name>
</gene>
<feature type="region of interest" description="Disordered" evidence="1">
    <location>
        <begin position="86"/>
        <end position="107"/>
    </location>
</feature>
<organism evidence="2 3">
    <name type="scientific">Vitis vinifera</name>
    <name type="common">Grape</name>
    <dbReference type="NCBI Taxonomy" id="29760"/>
    <lineage>
        <taxon>Eukaryota</taxon>
        <taxon>Viridiplantae</taxon>
        <taxon>Streptophyta</taxon>
        <taxon>Embryophyta</taxon>
        <taxon>Tracheophyta</taxon>
        <taxon>Spermatophyta</taxon>
        <taxon>Magnoliopsida</taxon>
        <taxon>eudicotyledons</taxon>
        <taxon>Gunneridae</taxon>
        <taxon>Pentapetalae</taxon>
        <taxon>rosids</taxon>
        <taxon>Vitales</taxon>
        <taxon>Vitaceae</taxon>
        <taxon>Viteae</taxon>
        <taxon>Vitis</taxon>
    </lineage>
</organism>
<evidence type="ECO:0000313" key="3">
    <source>
        <dbReference type="Proteomes" id="UP001227230"/>
    </source>
</evidence>
<dbReference type="Pfam" id="PF14223">
    <property type="entry name" value="Retrotran_gag_2"/>
    <property type="match status" value="1"/>
</dbReference>